<proteinExistence type="predicted"/>
<comment type="caution">
    <text evidence="1">The sequence shown here is derived from an EMBL/GenBank/DDBJ whole genome shotgun (WGS) entry which is preliminary data.</text>
</comment>
<accession>A0A3S3ZBB1</accession>
<evidence type="ECO:0000313" key="1">
    <source>
        <dbReference type="EMBL" id="RWZ52949.1"/>
    </source>
</evidence>
<organism evidence="1 2">
    <name type="scientific">Labedella phragmitis</name>
    <dbReference type="NCBI Taxonomy" id="2498849"/>
    <lineage>
        <taxon>Bacteria</taxon>
        <taxon>Bacillati</taxon>
        <taxon>Actinomycetota</taxon>
        <taxon>Actinomycetes</taxon>
        <taxon>Micrococcales</taxon>
        <taxon>Microbacteriaceae</taxon>
        <taxon>Labedella</taxon>
    </lineage>
</organism>
<sequence>MIDGDAVTGCPGLVVTAAGAPTASRFAFGEITENSNRPVPPSDVFTMSIDPEGVKEFVKRQETSLPGTAV</sequence>
<keyword evidence="2" id="KW-1185">Reference proteome</keyword>
<protein>
    <submittedName>
        <fullName evidence="1">Uncharacterized protein</fullName>
    </submittedName>
</protein>
<gene>
    <name evidence="1" type="ORF">ELQ90_03160</name>
</gene>
<dbReference type="EMBL" id="RZNB01000001">
    <property type="protein sequence ID" value="RWZ52949.1"/>
    <property type="molecule type" value="Genomic_DNA"/>
</dbReference>
<dbReference type="AlphaFoldDB" id="A0A3S3ZBB1"/>
<evidence type="ECO:0000313" key="2">
    <source>
        <dbReference type="Proteomes" id="UP000288547"/>
    </source>
</evidence>
<reference evidence="1 2" key="1">
    <citation type="submission" date="2018-12" db="EMBL/GenBank/DDBJ databases">
        <authorList>
            <person name="Li F."/>
        </authorList>
    </citation>
    <scope>NUCLEOTIDE SEQUENCE [LARGE SCALE GENOMIC DNA]</scope>
    <source>
        <strain evidence="1 2">11W25H-1</strain>
    </source>
</reference>
<dbReference type="Proteomes" id="UP000288547">
    <property type="component" value="Unassembled WGS sequence"/>
</dbReference>
<name>A0A3S3ZBB1_9MICO</name>